<name>A0A7U7EJN0_9GAMM</name>
<evidence type="ECO:0000313" key="2">
    <source>
        <dbReference type="Proteomes" id="UP000583387"/>
    </source>
</evidence>
<dbReference type="AlphaFoldDB" id="A0A7U7EJN0"/>
<protein>
    <recommendedName>
        <fullName evidence="3">Type VI secretion system secreted protein VgrG</fullName>
    </recommendedName>
</protein>
<gene>
    <name evidence="1" type="ORF">PSEWESI4_00508</name>
</gene>
<accession>A0A7U7EJN0</accession>
<sequence length="133" mass="14343">MQAGARVVITGPGGTITLDGSGVTLDAITIHLKGPIVQQGGGSGRALSITGNPFEGVENPPPFSERFRISHQRTGEPLSRVFYCVETVEGRRYTGHTDANGMTARIHTEQPGEVTLRWGRDAALYLRRQGIDE</sequence>
<keyword evidence="2" id="KW-1185">Reference proteome</keyword>
<organism evidence="1 2">
    <name type="scientific">Zestomonas carbonaria</name>
    <dbReference type="NCBI Taxonomy" id="2762745"/>
    <lineage>
        <taxon>Bacteria</taxon>
        <taxon>Pseudomonadati</taxon>
        <taxon>Pseudomonadota</taxon>
        <taxon>Gammaproteobacteria</taxon>
        <taxon>Pseudomonadales</taxon>
        <taxon>Pseudomonadaceae</taxon>
        <taxon>Zestomonas</taxon>
    </lineage>
</organism>
<evidence type="ECO:0008006" key="3">
    <source>
        <dbReference type="Google" id="ProtNLM"/>
    </source>
</evidence>
<dbReference type="Proteomes" id="UP000583387">
    <property type="component" value="Unassembled WGS sequence"/>
</dbReference>
<comment type="caution">
    <text evidence="1">The sequence shown here is derived from an EMBL/GenBank/DDBJ whole genome shotgun (WGS) entry which is preliminary data.</text>
</comment>
<reference evidence="1 2" key="1">
    <citation type="submission" date="2020-08" db="EMBL/GenBank/DDBJ databases">
        <authorList>
            <person name="Criscuolo A."/>
        </authorList>
    </citation>
    <scope>NUCLEOTIDE SEQUENCE [LARGE SCALE GENOMIC DNA]</scope>
    <source>
        <strain evidence="1">CIP111764</strain>
    </source>
</reference>
<dbReference type="EMBL" id="CAJFCI010000016">
    <property type="protein sequence ID" value="CAD5106248.1"/>
    <property type="molecule type" value="Genomic_DNA"/>
</dbReference>
<proteinExistence type="predicted"/>
<evidence type="ECO:0000313" key="1">
    <source>
        <dbReference type="EMBL" id="CAD5106248.1"/>
    </source>
</evidence>